<name>A0ABM6M6G9_9SPHN</name>
<evidence type="ECO:0000259" key="2">
    <source>
        <dbReference type="SMART" id="SM00860"/>
    </source>
</evidence>
<dbReference type="SUPFAM" id="SSF160631">
    <property type="entry name" value="SMI1/KNR4-like"/>
    <property type="match status" value="1"/>
</dbReference>
<dbReference type="RefSeq" id="WP_117352187.1">
    <property type="nucleotide sequence ID" value="NZ_CP020083.1"/>
</dbReference>
<gene>
    <name evidence="3" type="ORF">B5J99_08730</name>
</gene>
<accession>A0ABM6M6G9</accession>
<dbReference type="PROSITE" id="PS51318">
    <property type="entry name" value="TAT"/>
    <property type="match status" value="1"/>
</dbReference>
<dbReference type="InterPro" id="IPR037883">
    <property type="entry name" value="Knr4/Smi1-like_sf"/>
</dbReference>
<feature type="transmembrane region" description="Helical" evidence="1">
    <location>
        <begin position="12"/>
        <end position="34"/>
    </location>
</feature>
<sequence length="277" mass="30427">MAEYDPSRRNLLIGGSIVGILALGGLLPSACAISKFNQGRELSMSDTPTRPDGQPLPLLDEDIAPVLVRLDAWYAANLSRHKYVLNPPATDAQIDAFEHLVGIKMPRSYRQLYRWHDGENDDRWGHIYGLSLMPLEHAAADWAAWTKTLAGFGGNPYAIVGGAWPEGSVNPAYINRAWIPLTNDGSGNHIGLDFDPWPGGRTGQVILFGRDEDVKVVLAESLGQFLQWIAGLLESGNFKLTVAEDEVVLREFRLKEPPVDHFHEGARTLLGAPGPFI</sequence>
<evidence type="ECO:0000256" key="1">
    <source>
        <dbReference type="SAM" id="Phobius"/>
    </source>
</evidence>
<dbReference type="InterPro" id="IPR018958">
    <property type="entry name" value="Knr4/Smi1-like_dom"/>
</dbReference>
<keyword evidence="4" id="KW-1185">Reference proteome</keyword>
<dbReference type="PANTHER" id="PTHR47432">
    <property type="entry name" value="CELL WALL ASSEMBLY REGULATOR SMI1"/>
    <property type="match status" value="1"/>
</dbReference>
<dbReference type="PANTHER" id="PTHR47432:SF1">
    <property type="entry name" value="CELL WALL ASSEMBLY REGULATOR SMI1"/>
    <property type="match status" value="1"/>
</dbReference>
<reference evidence="3 4" key="1">
    <citation type="submission" date="2017-03" db="EMBL/GenBank/DDBJ databases">
        <title>Complete genome sequence of Blastomonas fulva degrading microcsystin LR.</title>
        <authorList>
            <person name="Lee H.-g."/>
            <person name="Jin L."/>
            <person name="oh H.-M."/>
        </authorList>
    </citation>
    <scope>NUCLEOTIDE SEQUENCE [LARGE SCALE GENOMIC DNA]</scope>
    <source>
        <strain evidence="3 4">T2</strain>
    </source>
</reference>
<dbReference type="SMART" id="SM00860">
    <property type="entry name" value="SMI1_KNR4"/>
    <property type="match status" value="1"/>
</dbReference>
<dbReference type="Proteomes" id="UP000258016">
    <property type="component" value="Chromosome"/>
</dbReference>
<dbReference type="Pfam" id="PF09346">
    <property type="entry name" value="SMI1_KNR4"/>
    <property type="match status" value="1"/>
</dbReference>
<keyword evidence="1" id="KW-0472">Membrane</keyword>
<evidence type="ECO:0000313" key="4">
    <source>
        <dbReference type="Proteomes" id="UP000258016"/>
    </source>
</evidence>
<dbReference type="InterPro" id="IPR006311">
    <property type="entry name" value="TAT_signal"/>
</dbReference>
<dbReference type="GeneID" id="303485653"/>
<protein>
    <recommendedName>
        <fullName evidence="2">Knr4/Smi1-like domain-containing protein</fullName>
    </recommendedName>
</protein>
<dbReference type="EMBL" id="CP020083">
    <property type="protein sequence ID" value="ASR51540.1"/>
    <property type="molecule type" value="Genomic_DNA"/>
</dbReference>
<organism evidence="3 4">
    <name type="scientific">Blastomonas fulva</name>
    <dbReference type="NCBI Taxonomy" id="1550728"/>
    <lineage>
        <taxon>Bacteria</taxon>
        <taxon>Pseudomonadati</taxon>
        <taxon>Pseudomonadota</taxon>
        <taxon>Alphaproteobacteria</taxon>
        <taxon>Sphingomonadales</taxon>
        <taxon>Sphingomonadaceae</taxon>
        <taxon>Blastomonas</taxon>
    </lineage>
</organism>
<keyword evidence="1" id="KW-1133">Transmembrane helix</keyword>
<feature type="domain" description="Knr4/Smi1-like" evidence="2">
    <location>
        <begin position="88"/>
        <end position="231"/>
    </location>
</feature>
<proteinExistence type="predicted"/>
<dbReference type="Gene3D" id="3.40.1580.10">
    <property type="entry name" value="SMI1/KNR4-like"/>
    <property type="match status" value="1"/>
</dbReference>
<evidence type="ECO:0000313" key="3">
    <source>
        <dbReference type="EMBL" id="ASR51540.1"/>
    </source>
</evidence>
<keyword evidence="1" id="KW-0812">Transmembrane</keyword>
<dbReference type="InterPro" id="IPR051873">
    <property type="entry name" value="KNR4/SMI1_regulator"/>
</dbReference>